<evidence type="ECO:0000256" key="12">
    <source>
        <dbReference type="ARBA" id="ARBA00081099"/>
    </source>
</evidence>
<evidence type="ECO:0000256" key="10">
    <source>
        <dbReference type="ARBA" id="ARBA00055051"/>
    </source>
</evidence>
<dbReference type="FunCoup" id="A0A287CVV7">
    <property type="interactions" value="568"/>
</dbReference>
<evidence type="ECO:0000256" key="1">
    <source>
        <dbReference type="ARBA" id="ARBA00004123"/>
    </source>
</evidence>
<feature type="domain" description="Homeobox" evidence="18">
    <location>
        <begin position="123"/>
        <end position="183"/>
    </location>
</feature>
<dbReference type="InterPro" id="IPR042917">
    <property type="entry name" value="MIXL1"/>
</dbReference>
<evidence type="ECO:0000256" key="4">
    <source>
        <dbReference type="ARBA" id="ARBA00022782"/>
    </source>
</evidence>
<dbReference type="PANTHER" id="PTHR47656">
    <property type="entry name" value="HOMEOBOX PROTEIN MIXL"/>
    <property type="match status" value="1"/>
</dbReference>
<dbReference type="EMBL" id="AGTP01044481">
    <property type="status" value="NOT_ANNOTATED_CDS"/>
    <property type="molecule type" value="Genomic_DNA"/>
</dbReference>
<dbReference type="PROSITE" id="PS50071">
    <property type="entry name" value="HOMEOBOX_2"/>
    <property type="match status" value="1"/>
</dbReference>
<organism evidence="19 20">
    <name type="scientific">Ictidomys tridecemlineatus</name>
    <name type="common">Thirteen-lined ground squirrel</name>
    <name type="synonym">Spermophilus tridecemlineatus</name>
    <dbReference type="NCBI Taxonomy" id="43179"/>
    <lineage>
        <taxon>Eukaryota</taxon>
        <taxon>Metazoa</taxon>
        <taxon>Chordata</taxon>
        <taxon>Craniata</taxon>
        <taxon>Vertebrata</taxon>
        <taxon>Euteleostomi</taxon>
        <taxon>Mammalia</taxon>
        <taxon>Eutheria</taxon>
        <taxon>Euarchontoglires</taxon>
        <taxon>Glires</taxon>
        <taxon>Rodentia</taxon>
        <taxon>Sciuromorpha</taxon>
        <taxon>Sciuridae</taxon>
        <taxon>Xerinae</taxon>
        <taxon>Marmotini</taxon>
        <taxon>Ictidomys</taxon>
    </lineage>
</organism>
<dbReference type="GO" id="GO:0000785">
    <property type="term" value="C:chromatin"/>
    <property type="evidence" value="ECO:0007669"/>
    <property type="project" value="Ensembl"/>
</dbReference>
<comment type="similarity">
    <text evidence="2">Belongs to the paired homeobox family.</text>
</comment>
<dbReference type="SUPFAM" id="SSF46689">
    <property type="entry name" value="Homeodomain-like"/>
    <property type="match status" value="1"/>
</dbReference>
<keyword evidence="7 15" id="KW-0371">Homeobox</keyword>
<keyword evidence="6 15" id="KW-0238">DNA-binding</keyword>
<dbReference type="GO" id="GO:0007507">
    <property type="term" value="P:heart development"/>
    <property type="evidence" value="ECO:0007669"/>
    <property type="project" value="Ensembl"/>
</dbReference>
<dbReference type="GO" id="GO:0048565">
    <property type="term" value="P:digestive tract development"/>
    <property type="evidence" value="ECO:0007669"/>
    <property type="project" value="Ensembl"/>
</dbReference>
<comment type="function">
    <text evidence="10">Transcription factor that play a central role in proper axial mesendoderm morphogenesis and endoderm formation. Required for efficient differentiation of cells from the primitive streak stage to blood, by acting early in the recruitment and/or expansion of mesodermal progenitors to the hemangioblastic and hematopoietic lineages. Also involved in the morphogenesis of the heart and the gut during embryogenesis. Acts as a negative regulator of brachyury expression.</text>
</comment>
<dbReference type="PROSITE" id="PS00027">
    <property type="entry name" value="HOMEOBOX_1"/>
    <property type="match status" value="1"/>
</dbReference>
<dbReference type="Ensembl" id="ENSSTOT00000031795.1">
    <property type="protein sequence ID" value="ENSSTOP00000025403.1"/>
    <property type="gene ID" value="ENSSTOG00000019392.2"/>
</dbReference>
<sequence>MAPLPPAPSLGPWAGITGGALGSREAHWGPGAMAAADSQQLQFPEAAAFPAYLSAHAGGALLPLPSPAAALLPAPPAGPGPGPESRAPAPFAGFLGRGPGPAAQPPAGLGSPAPPKGAAAQSASQRRKRTSFSQEQLQLLERVFRQTMYPDIHLRERLAAHTQLPESRIQVWFQNRRAKSRRQSGKSFQPSGRPEFFLHHSAPGTETKCLKPQLPLEVDVNCLPDASRAGGGISDSSSQGQNFETFSPLSEDIGSKLDSWEEHIFSAFGNF</sequence>
<evidence type="ECO:0000256" key="16">
    <source>
        <dbReference type="RuleBase" id="RU000682"/>
    </source>
</evidence>
<evidence type="ECO:0000313" key="20">
    <source>
        <dbReference type="Proteomes" id="UP000005215"/>
    </source>
</evidence>
<feature type="compositionally biased region" description="Pro residues" evidence="17">
    <location>
        <begin position="73"/>
        <end position="82"/>
    </location>
</feature>
<evidence type="ECO:0000259" key="18">
    <source>
        <dbReference type="PROSITE" id="PS50071"/>
    </source>
</evidence>
<dbReference type="OrthoDB" id="6159439at2759"/>
<evidence type="ECO:0000256" key="5">
    <source>
        <dbReference type="ARBA" id="ARBA00023015"/>
    </source>
</evidence>
<keyword evidence="8" id="KW-0804">Transcription</keyword>
<dbReference type="AlphaFoldDB" id="A0A287CVV7"/>
<keyword evidence="9 15" id="KW-0539">Nucleus</keyword>
<dbReference type="STRING" id="43179.ENSSTOP00000025403"/>
<dbReference type="GeneID" id="101963616"/>
<dbReference type="PANTHER" id="PTHR47656:SF1">
    <property type="entry name" value="HOMEOBOX PROTEIN MIXL1"/>
    <property type="match status" value="1"/>
</dbReference>
<evidence type="ECO:0000256" key="2">
    <source>
        <dbReference type="ARBA" id="ARBA00005733"/>
    </source>
</evidence>
<dbReference type="Gene3D" id="1.10.10.60">
    <property type="entry name" value="Homeodomain-like"/>
    <property type="match status" value="1"/>
</dbReference>
<dbReference type="GO" id="GO:0042074">
    <property type="term" value="P:cell migration involved in gastrulation"/>
    <property type="evidence" value="ECO:0007669"/>
    <property type="project" value="Ensembl"/>
</dbReference>
<dbReference type="InParanoid" id="A0A287CVV7"/>
<dbReference type="SMART" id="SM00389">
    <property type="entry name" value="HOX"/>
    <property type="match status" value="1"/>
</dbReference>
<dbReference type="GO" id="GO:0000978">
    <property type="term" value="F:RNA polymerase II cis-regulatory region sequence-specific DNA binding"/>
    <property type="evidence" value="ECO:0007669"/>
    <property type="project" value="Ensembl"/>
</dbReference>
<feature type="region of interest" description="Disordered" evidence="17">
    <location>
        <begin position="73"/>
        <end position="134"/>
    </location>
</feature>
<protein>
    <recommendedName>
        <fullName evidence="11">Homeobox protein MIXL1</fullName>
    </recommendedName>
    <alternativeName>
        <fullName evidence="12">Homeodomain protein MIX</fullName>
    </alternativeName>
    <alternativeName>
        <fullName evidence="13">MIX1 homeobox-like protein 1</fullName>
    </alternativeName>
    <alternativeName>
        <fullName evidence="14">Mix.1 homeobox-like protein</fullName>
    </alternativeName>
</protein>
<dbReference type="Pfam" id="PF00046">
    <property type="entry name" value="Homeodomain"/>
    <property type="match status" value="1"/>
</dbReference>
<keyword evidence="5" id="KW-0805">Transcription regulation</keyword>
<proteinExistence type="inferred from homology"/>
<evidence type="ECO:0000256" key="11">
    <source>
        <dbReference type="ARBA" id="ARBA00067333"/>
    </source>
</evidence>
<dbReference type="RefSeq" id="XP_005326597.2">
    <property type="nucleotide sequence ID" value="XM_005326540.3"/>
</dbReference>
<reference evidence="20" key="1">
    <citation type="submission" date="2011-11" db="EMBL/GenBank/DDBJ databases">
        <title>The Draft Genome of Spermophilus tridecemlineatus.</title>
        <authorList>
            <consortium name="The Broad Institute Genome Assembly &amp; Analysis Group"/>
            <consortium name="Computational R&amp;D Group"/>
            <consortium name="and Sequencing Platform"/>
            <person name="Di Palma F."/>
            <person name="Alfoldi J."/>
            <person name="Johnson J."/>
            <person name="Berlin A."/>
            <person name="Gnerre S."/>
            <person name="Jaffe D."/>
            <person name="MacCallum I."/>
            <person name="Young S."/>
            <person name="Walker B.J."/>
            <person name="Lindblad-Toh K."/>
        </authorList>
    </citation>
    <scope>NUCLEOTIDE SEQUENCE [LARGE SCALE GENOMIC DNA]</scope>
</reference>
<evidence type="ECO:0000256" key="3">
    <source>
        <dbReference type="ARBA" id="ARBA00022473"/>
    </source>
</evidence>
<reference evidence="19" key="2">
    <citation type="submission" date="2025-08" db="UniProtKB">
        <authorList>
            <consortium name="Ensembl"/>
        </authorList>
    </citation>
    <scope>IDENTIFICATION</scope>
</reference>
<dbReference type="FunFam" id="1.10.10.60:FF:000329">
    <property type="entry name" value="Mix paired-like homeobox"/>
    <property type="match status" value="1"/>
</dbReference>
<evidence type="ECO:0000256" key="13">
    <source>
        <dbReference type="ARBA" id="ARBA00082629"/>
    </source>
</evidence>
<dbReference type="eggNOG" id="KOG0849">
    <property type="taxonomic scope" value="Eukaryota"/>
</dbReference>
<keyword evidence="20" id="KW-1185">Reference proteome</keyword>
<dbReference type="GeneTree" id="ENSGT00940000162190"/>
<gene>
    <name evidence="19" type="primary">MIXL1</name>
</gene>
<evidence type="ECO:0000256" key="9">
    <source>
        <dbReference type="ARBA" id="ARBA00023242"/>
    </source>
</evidence>
<keyword evidence="4" id="KW-0221">Differentiation</keyword>
<feature type="DNA-binding region" description="Homeobox" evidence="15">
    <location>
        <begin position="125"/>
        <end position="184"/>
    </location>
</feature>
<dbReference type="InterPro" id="IPR009057">
    <property type="entry name" value="Homeodomain-like_sf"/>
</dbReference>
<evidence type="ECO:0000256" key="7">
    <source>
        <dbReference type="ARBA" id="ARBA00023155"/>
    </source>
</evidence>
<dbReference type="InterPro" id="IPR017970">
    <property type="entry name" value="Homeobox_CS"/>
</dbReference>
<feature type="compositionally biased region" description="Low complexity" evidence="17">
    <location>
        <begin position="105"/>
        <end position="124"/>
    </location>
</feature>
<dbReference type="GO" id="GO:2000382">
    <property type="term" value="P:positive regulation of mesoderm development"/>
    <property type="evidence" value="ECO:0007669"/>
    <property type="project" value="Ensembl"/>
</dbReference>
<dbReference type="GO" id="GO:0001228">
    <property type="term" value="F:DNA-binding transcription activator activity, RNA polymerase II-specific"/>
    <property type="evidence" value="ECO:0007669"/>
    <property type="project" value="Ensembl"/>
</dbReference>
<accession>A0A287CVV7</accession>
<evidence type="ECO:0000256" key="8">
    <source>
        <dbReference type="ARBA" id="ARBA00023163"/>
    </source>
</evidence>
<dbReference type="GO" id="GO:0005654">
    <property type="term" value="C:nucleoplasm"/>
    <property type="evidence" value="ECO:0007669"/>
    <property type="project" value="Ensembl"/>
</dbReference>
<dbReference type="GO" id="GO:0002244">
    <property type="term" value="P:hematopoietic progenitor cell differentiation"/>
    <property type="evidence" value="ECO:0007669"/>
    <property type="project" value="Ensembl"/>
</dbReference>
<dbReference type="InterPro" id="IPR001356">
    <property type="entry name" value="HD"/>
</dbReference>
<comment type="subcellular location">
    <subcellularLocation>
        <location evidence="1 15 16">Nucleus</location>
    </subcellularLocation>
</comment>
<evidence type="ECO:0000256" key="14">
    <source>
        <dbReference type="ARBA" id="ARBA00083722"/>
    </source>
</evidence>
<keyword evidence="3" id="KW-0217">Developmental protein</keyword>
<evidence type="ECO:0000313" key="19">
    <source>
        <dbReference type="Ensembl" id="ENSSTOP00000025403.1"/>
    </source>
</evidence>
<dbReference type="GO" id="GO:0042803">
    <property type="term" value="F:protein homodimerization activity"/>
    <property type="evidence" value="ECO:0007669"/>
    <property type="project" value="Ensembl"/>
</dbReference>
<dbReference type="Proteomes" id="UP000005215">
    <property type="component" value="Unassembled WGS sequence"/>
</dbReference>
<evidence type="ECO:0000256" key="17">
    <source>
        <dbReference type="SAM" id="MobiDB-lite"/>
    </source>
</evidence>
<dbReference type="GO" id="GO:1901533">
    <property type="term" value="P:negative regulation of hematopoietic progenitor cell differentiation"/>
    <property type="evidence" value="ECO:0007669"/>
    <property type="project" value="Ensembl"/>
</dbReference>
<evidence type="ECO:0000256" key="6">
    <source>
        <dbReference type="ARBA" id="ARBA00023125"/>
    </source>
</evidence>
<dbReference type="GO" id="GO:0061629">
    <property type="term" value="F:RNA polymerase II-specific DNA-binding transcription factor binding"/>
    <property type="evidence" value="ECO:0007669"/>
    <property type="project" value="Ensembl"/>
</dbReference>
<name>A0A287CVV7_ICTTR</name>
<feature type="region of interest" description="Disordered" evidence="17">
    <location>
        <begin position="1"/>
        <end position="27"/>
    </location>
</feature>
<reference evidence="19" key="3">
    <citation type="submission" date="2025-09" db="UniProtKB">
        <authorList>
            <consortium name="Ensembl"/>
        </authorList>
    </citation>
    <scope>IDENTIFICATION</scope>
</reference>
<dbReference type="GO" id="GO:0035987">
    <property type="term" value="P:endodermal cell differentiation"/>
    <property type="evidence" value="ECO:0007669"/>
    <property type="project" value="Ensembl"/>
</dbReference>
<dbReference type="CDD" id="cd00086">
    <property type="entry name" value="homeodomain"/>
    <property type="match status" value="1"/>
</dbReference>
<evidence type="ECO:0000256" key="15">
    <source>
        <dbReference type="PROSITE-ProRule" id="PRU00108"/>
    </source>
</evidence>